<name>A0A392VA59_9FABA</name>
<proteinExistence type="predicted"/>
<accession>A0A392VA59</accession>
<evidence type="ECO:0000313" key="1">
    <source>
        <dbReference type="EMBL" id="MCI84139.1"/>
    </source>
</evidence>
<dbReference type="EMBL" id="LXQA011083494">
    <property type="protein sequence ID" value="MCI84139.1"/>
    <property type="molecule type" value="Genomic_DNA"/>
</dbReference>
<feature type="non-terminal residue" evidence="1">
    <location>
        <position position="31"/>
    </location>
</feature>
<reference evidence="1 2" key="1">
    <citation type="journal article" date="2018" name="Front. Plant Sci.">
        <title>Red Clover (Trifolium pratense) and Zigzag Clover (T. medium) - A Picture of Genomic Similarities and Differences.</title>
        <authorList>
            <person name="Dluhosova J."/>
            <person name="Istvanek J."/>
            <person name="Nedelnik J."/>
            <person name="Repkova J."/>
        </authorList>
    </citation>
    <scope>NUCLEOTIDE SEQUENCE [LARGE SCALE GENOMIC DNA]</scope>
    <source>
        <strain evidence="2">cv. 10/8</strain>
        <tissue evidence="1">Leaf</tissue>
    </source>
</reference>
<evidence type="ECO:0000313" key="2">
    <source>
        <dbReference type="Proteomes" id="UP000265520"/>
    </source>
</evidence>
<organism evidence="1 2">
    <name type="scientific">Trifolium medium</name>
    <dbReference type="NCBI Taxonomy" id="97028"/>
    <lineage>
        <taxon>Eukaryota</taxon>
        <taxon>Viridiplantae</taxon>
        <taxon>Streptophyta</taxon>
        <taxon>Embryophyta</taxon>
        <taxon>Tracheophyta</taxon>
        <taxon>Spermatophyta</taxon>
        <taxon>Magnoliopsida</taxon>
        <taxon>eudicotyledons</taxon>
        <taxon>Gunneridae</taxon>
        <taxon>Pentapetalae</taxon>
        <taxon>rosids</taxon>
        <taxon>fabids</taxon>
        <taxon>Fabales</taxon>
        <taxon>Fabaceae</taxon>
        <taxon>Papilionoideae</taxon>
        <taxon>50 kb inversion clade</taxon>
        <taxon>NPAAA clade</taxon>
        <taxon>Hologalegina</taxon>
        <taxon>IRL clade</taxon>
        <taxon>Trifolieae</taxon>
        <taxon>Trifolium</taxon>
    </lineage>
</organism>
<protein>
    <submittedName>
        <fullName evidence="1">Uncharacterized protein</fullName>
    </submittedName>
</protein>
<dbReference type="AlphaFoldDB" id="A0A392VA59"/>
<dbReference type="Proteomes" id="UP000265520">
    <property type="component" value="Unassembled WGS sequence"/>
</dbReference>
<sequence>MVSKFGEEGGAGGGMGAGRRPMFFVLSMVKD</sequence>
<comment type="caution">
    <text evidence="1">The sequence shown here is derived from an EMBL/GenBank/DDBJ whole genome shotgun (WGS) entry which is preliminary data.</text>
</comment>
<keyword evidence="2" id="KW-1185">Reference proteome</keyword>